<evidence type="ECO:0000313" key="1">
    <source>
        <dbReference type="EMBL" id="MDI5969338.1"/>
    </source>
</evidence>
<protein>
    <submittedName>
        <fullName evidence="1">Antitoxin MazE7</fullName>
    </submittedName>
</protein>
<name>A0AA90H1L4_9ACTN</name>
<dbReference type="AlphaFoldDB" id="A0AA90H1L4"/>
<comment type="caution">
    <text evidence="1">The sequence shown here is derived from an EMBL/GenBank/DDBJ whole genome shotgun (WGS) entry which is preliminary data.</text>
</comment>
<organism evidence="1">
    <name type="scientific">Streptantibioticus silvisoli</name>
    <dbReference type="NCBI Taxonomy" id="2705255"/>
    <lineage>
        <taxon>Bacteria</taxon>
        <taxon>Bacillati</taxon>
        <taxon>Actinomycetota</taxon>
        <taxon>Actinomycetes</taxon>
        <taxon>Kitasatosporales</taxon>
        <taxon>Streptomycetaceae</taxon>
        <taxon>Streptantibioticus</taxon>
    </lineage>
</organism>
<accession>A0AA90H1L4</accession>
<dbReference type="RefSeq" id="WP_271312201.1">
    <property type="nucleotide sequence ID" value="NZ_JABXJJ020000009.1"/>
</dbReference>
<dbReference type="EMBL" id="JABXJJ020000009">
    <property type="protein sequence ID" value="MDI5969338.1"/>
    <property type="molecule type" value="Genomic_DNA"/>
</dbReference>
<reference evidence="1" key="1">
    <citation type="submission" date="2023-05" db="EMBL/GenBank/DDBJ databases">
        <title>Streptantibioticus silvisoli sp. nov., acidotolerant actinomycetes 1 from pine litter.</title>
        <authorList>
            <person name="Swiecimska M."/>
            <person name="Golinska P."/>
            <person name="Sangal V."/>
            <person name="Wachnowicz B."/>
            <person name="Goodfellow M."/>
        </authorList>
    </citation>
    <scope>NUCLEOTIDE SEQUENCE</scope>
    <source>
        <strain evidence="1">SL13</strain>
    </source>
</reference>
<proteinExistence type="predicted"/>
<gene>
    <name evidence="1" type="ORF">POF50_008260</name>
</gene>
<sequence length="81" mass="8655">MADTTVKVDSETRDRLAALAEANGQSLRAYLATLAMEEQNQLRLRHATTYFRDAVGRPGLADAFAEAFPDDAPAGSGRTAA</sequence>